<dbReference type="PANTHER" id="PTHR11638">
    <property type="entry name" value="ATP-DEPENDENT CLP PROTEASE"/>
    <property type="match status" value="1"/>
</dbReference>
<evidence type="ECO:0000256" key="1">
    <source>
        <dbReference type="ARBA" id="ARBA00022741"/>
    </source>
</evidence>
<dbReference type="InterPro" id="IPR003959">
    <property type="entry name" value="ATPase_AAA_core"/>
</dbReference>
<dbReference type="InterPro" id="IPR027417">
    <property type="entry name" value="P-loop_NTPase"/>
</dbReference>
<dbReference type="EMBL" id="ML994612">
    <property type="protein sequence ID" value="KAF2194328.1"/>
    <property type="molecule type" value="Genomic_DNA"/>
</dbReference>
<keyword evidence="1" id="KW-0547">Nucleotide-binding</keyword>
<feature type="region of interest" description="Disordered" evidence="3">
    <location>
        <begin position="57"/>
        <end position="190"/>
    </location>
</feature>
<dbReference type="Pfam" id="PF10431">
    <property type="entry name" value="ClpB_D2-small"/>
    <property type="match status" value="1"/>
</dbReference>
<evidence type="ECO:0000259" key="4">
    <source>
        <dbReference type="SMART" id="SM00382"/>
    </source>
</evidence>
<dbReference type="GO" id="GO:0005524">
    <property type="term" value="F:ATP binding"/>
    <property type="evidence" value="ECO:0007669"/>
    <property type="project" value="UniProtKB-KW"/>
</dbReference>
<dbReference type="InterPro" id="IPR019489">
    <property type="entry name" value="Clp_ATPase_C"/>
</dbReference>
<name>A0A6A6EUA0_9PEZI</name>
<dbReference type="SUPFAM" id="SSF52540">
    <property type="entry name" value="P-loop containing nucleoside triphosphate hydrolases"/>
    <property type="match status" value="1"/>
</dbReference>
<feature type="compositionally biased region" description="Low complexity" evidence="3">
    <location>
        <begin position="746"/>
        <end position="759"/>
    </location>
</feature>
<keyword evidence="5" id="KW-0378">Hydrolase</keyword>
<organism evidence="5 6">
    <name type="scientific">Zopfia rhizophila CBS 207.26</name>
    <dbReference type="NCBI Taxonomy" id="1314779"/>
    <lineage>
        <taxon>Eukaryota</taxon>
        <taxon>Fungi</taxon>
        <taxon>Dikarya</taxon>
        <taxon>Ascomycota</taxon>
        <taxon>Pezizomycotina</taxon>
        <taxon>Dothideomycetes</taxon>
        <taxon>Dothideomycetes incertae sedis</taxon>
        <taxon>Zopfiaceae</taxon>
        <taxon>Zopfia</taxon>
    </lineage>
</organism>
<dbReference type="OrthoDB" id="47330at2759"/>
<protein>
    <submittedName>
        <fullName evidence="5">P-loop containing nucleoside triphosphate hydrolase protein</fullName>
    </submittedName>
</protein>
<keyword evidence="2" id="KW-0067">ATP-binding</keyword>
<dbReference type="GO" id="GO:0005737">
    <property type="term" value="C:cytoplasm"/>
    <property type="evidence" value="ECO:0007669"/>
    <property type="project" value="TreeGrafter"/>
</dbReference>
<dbReference type="GO" id="GO:0034605">
    <property type="term" value="P:cellular response to heat"/>
    <property type="evidence" value="ECO:0007669"/>
    <property type="project" value="TreeGrafter"/>
</dbReference>
<feature type="domain" description="AAA+ ATPase" evidence="4">
    <location>
        <begin position="436"/>
        <end position="577"/>
    </location>
</feature>
<evidence type="ECO:0000256" key="3">
    <source>
        <dbReference type="SAM" id="MobiDB-lite"/>
    </source>
</evidence>
<dbReference type="InterPro" id="IPR001270">
    <property type="entry name" value="ClpA/B"/>
</dbReference>
<feature type="region of interest" description="Disordered" evidence="3">
    <location>
        <begin position="730"/>
        <end position="761"/>
    </location>
</feature>
<feature type="compositionally biased region" description="Pro residues" evidence="3">
    <location>
        <begin position="158"/>
        <end position="184"/>
    </location>
</feature>
<gene>
    <name evidence="5" type="ORF">K469DRAFT_689339</name>
</gene>
<dbReference type="SMART" id="SM00382">
    <property type="entry name" value="AAA"/>
    <property type="match status" value="1"/>
</dbReference>
<reference evidence="5" key="1">
    <citation type="journal article" date="2020" name="Stud. Mycol.">
        <title>101 Dothideomycetes genomes: a test case for predicting lifestyles and emergence of pathogens.</title>
        <authorList>
            <person name="Haridas S."/>
            <person name="Albert R."/>
            <person name="Binder M."/>
            <person name="Bloem J."/>
            <person name="Labutti K."/>
            <person name="Salamov A."/>
            <person name="Andreopoulos B."/>
            <person name="Baker S."/>
            <person name="Barry K."/>
            <person name="Bills G."/>
            <person name="Bluhm B."/>
            <person name="Cannon C."/>
            <person name="Castanera R."/>
            <person name="Culley D."/>
            <person name="Daum C."/>
            <person name="Ezra D."/>
            <person name="Gonzalez J."/>
            <person name="Henrissat B."/>
            <person name="Kuo A."/>
            <person name="Liang C."/>
            <person name="Lipzen A."/>
            <person name="Lutzoni F."/>
            <person name="Magnuson J."/>
            <person name="Mondo S."/>
            <person name="Nolan M."/>
            <person name="Ohm R."/>
            <person name="Pangilinan J."/>
            <person name="Park H.-J."/>
            <person name="Ramirez L."/>
            <person name="Alfaro M."/>
            <person name="Sun H."/>
            <person name="Tritt A."/>
            <person name="Yoshinaga Y."/>
            <person name="Zwiers L.-H."/>
            <person name="Turgeon B."/>
            <person name="Goodwin S."/>
            <person name="Spatafora J."/>
            <person name="Crous P."/>
            <person name="Grigoriev I."/>
        </authorList>
    </citation>
    <scope>NUCLEOTIDE SEQUENCE</scope>
    <source>
        <strain evidence="5">CBS 207.26</strain>
    </source>
</reference>
<evidence type="ECO:0000313" key="5">
    <source>
        <dbReference type="EMBL" id="KAF2194328.1"/>
    </source>
</evidence>
<dbReference type="PANTHER" id="PTHR11638:SF18">
    <property type="entry name" value="HEAT SHOCK PROTEIN 104"/>
    <property type="match status" value="1"/>
</dbReference>
<sequence length="780" mass="85770">MAACSCSRLRAVSALKSAKGDREAAITSLNEALSMASTVDPNLTSLPQVQTNLLEPNIRPGAYRSPSPGLGRSVSPSSSHYQSPGQLVTPSPVPSPRPSLRAPTPQENNSSYVVPPLHIDAPPLDAPPPYQEFTPDPSSRYTPPPTEEKPQPADKMMPEPPTDADPSNSPVPRPHAPSLLPDPPSNDQEEEWDFRVPDITLNITEPDFSPEEGKSMQFSLRRLVSGLQSGIRVAQVQRYLSFFTVLTLRRELATSLEGFPSIFYAVATNDEKIVWAWVENGGDPNAVEPKTRVPLLAFAILRAEVSGKDTTAVVMTLLSIGSSISVIPRILYTPCVDDPIEKLPFDHRYPEFQESGKAWCRPWVSLKLAATINLTQRYFLEKTVSNRGPSHREIQVAQAHNAMALLGVGQFLIGQTSATRMVAQKLLSHMALPRSKPLVMAFTGPSGHGKTELAKRMGDLLNLEMERIDCTEMRYETDLFGPKKPYIGHELGSPLNNFLAKMTAKRSIVFLDEFEKTTRDVQNALLIPFDEGRYTDRRNRQAVDCSKAIWILATNAVDNIILDFSEANRIELFEPSDALRQAELMNNLSISINKQLKTEFGTPLTSRLSVTIPFLPFSPTEAAVIAHKFILELKRKVLQSISISSKQLVGHVILDLQRDGAICKLIADEGYDMDQGARSLQAAVESRIGDALVQSYLEEEGQIDDESPVVRYVVDLARDGSLLVLKAGADRDGKARRDERSPPLRAPANQNQAGTAQAGAGAGGYQDFPMLTLLSNLRNM</sequence>
<evidence type="ECO:0000313" key="6">
    <source>
        <dbReference type="Proteomes" id="UP000800200"/>
    </source>
</evidence>
<dbReference type="Gene3D" id="3.40.50.300">
    <property type="entry name" value="P-loop containing nucleotide triphosphate hydrolases"/>
    <property type="match status" value="1"/>
</dbReference>
<accession>A0A6A6EUA0</accession>
<dbReference type="PRINTS" id="PR00300">
    <property type="entry name" value="CLPPROTEASEA"/>
</dbReference>
<dbReference type="Proteomes" id="UP000800200">
    <property type="component" value="Unassembled WGS sequence"/>
</dbReference>
<evidence type="ECO:0000256" key="2">
    <source>
        <dbReference type="ARBA" id="ARBA00022840"/>
    </source>
</evidence>
<feature type="compositionally biased region" description="Low complexity" evidence="3">
    <location>
        <begin position="73"/>
        <end position="90"/>
    </location>
</feature>
<dbReference type="Gene3D" id="1.10.8.60">
    <property type="match status" value="1"/>
</dbReference>
<dbReference type="InterPro" id="IPR003593">
    <property type="entry name" value="AAA+_ATPase"/>
</dbReference>
<dbReference type="GO" id="GO:0016887">
    <property type="term" value="F:ATP hydrolysis activity"/>
    <property type="evidence" value="ECO:0007669"/>
    <property type="project" value="InterPro"/>
</dbReference>
<dbReference type="InterPro" id="IPR050130">
    <property type="entry name" value="ClpA_ClpB"/>
</dbReference>
<feature type="compositionally biased region" description="Basic and acidic residues" evidence="3">
    <location>
        <begin position="730"/>
        <end position="742"/>
    </location>
</feature>
<dbReference type="AlphaFoldDB" id="A0A6A6EUA0"/>
<dbReference type="Pfam" id="PF07724">
    <property type="entry name" value="AAA_2"/>
    <property type="match status" value="1"/>
</dbReference>
<proteinExistence type="predicted"/>
<keyword evidence="6" id="KW-1185">Reference proteome</keyword>